<dbReference type="Gene3D" id="3.40.50.720">
    <property type="entry name" value="NAD(P)-binding Rossmann-like Domain"/>
    <property type="match status" value="1"/>
</dbReference>
<dbReference type="Proteomes" id="UP000197717">
    <property type="component" value="Chromosome"/>
</dbReference>
<dbReference type="NCBIfam" id="TIGR01081">
    <property type="entry name" value="mpl"/>
    <property type="match status" value="1"/>
</dbReference>
<dbReference type="InterPro" id="IPR036615">
    <property type="entry name" value="Mur_ligase_C_dom_sf"/>
</dbReference>
<dbReference type="InterPro" id="IPR000713">
    <property type="entry name" value="Mur_ligase_N"/>
</dbReference>
<comment type="function">
    <text evidence="9">Reutilizes the intact tripeptide L-alanyl-gamma-D-glutamyl-meso-diaminopimelate by linking it to UDP-N-acetylmuramate.</text>
</comment>
<dbReference type="Pfam" id="PF08245">
    <property type="entry name" value="Mur_ligase_M"/>
    <property type="match status" value="1"/>
</dbReference>
<evidence type="ECO:0000256" key="7">
    <source>
        <dbReference type="ARBA" id="ARBA00023306"/>
    </source>
</evidence>
<keyword evidence="14" id="KW-1185">Reference proteome</keyword>
<dbReference type="InterPro" id="IPR004101">
    <property type="entry name" value="Mur_ligase_C"/>
</dbReference>
<evidence type="ECO:0000259" key="11">
    <source>
        <dbReference type="Pfam" id="PF02875"/>
    </source>
</evidence>
<evidence type="ECO:0000256" key="3">
    <source>
        <dbReference type="ARBA" id="ARBA00022741"/>
    </source>
</evidence>
<dbReference type="Pfam" id="PF01225">
    <property type="entry name" value="Mur_ligase"/>
    <property type="match status" value="1"/>
</dbReference>
<dbReference type="EMBL" id="CP022133">
    <property type="protein sequence ID" value="ASG64967.1"/>
    <property type="molecule type" value="Genomic_DNA"/>
</dbReference>
<evidence type="ECO:0000256" key="1">
    <source>
        <dbReference type="ARBA" id="ARBA00022598"/>
    </source>
</evidence>
<dbReference type="Gene3D" id="3.90.190.20">
    <property type="entry name" value="Mur ligase, C-terminal domain"/>
    <property type="match status" value="1"/>
</dbReference>
<feature type="domain" description="Mur ligase C-terminal" evidence="11">
    <location>
        <begin position="311"/>
        <end position="429"/>
    </location>
</feature>
<accession>A0ABM6LR29</accession>
<evidence type="ECO:0000256" key="6">
    <source>
        <dbReference type="ARBA" id="ARBA00022984"/>
    </source>
</evidence>
<proteinExistence type="inferred from homology"/>
<dbReference type="GO" id="GO:0016874">
    <property type="term" value="F:ligase activity"/>
    <property type="evidence" value="ECO:0007669"/>
    <property type="project" value="UniProtKB-KW"/>
</dbReference>
<dbReference type="SUPFAM" id="SSF51984">
    <property type="entry name" value="MurCD N-terminal domain"/>
    <property type="match status" value="1"/>
</dbReference>
<dbReference type="SUPFAM" id="SSF53623">
    <property type="entry name" value="MurD-like peptide ligases, catalytic domain"/>
    <property type="match status" value="1"/>
</dbReference>
<keyword evidence="4 9" id="KW-0067">ATP-binding</keyword>
<evidence type="ECO:0000313" key="14">
    <source>
        <dbReference type="Proteomes" id="UP000197717"/>
    </source>
</evidence>
<feature type="binding site" evidence="9">
    <location>
        <begin position="110"/>
        <end position="116"/>
    </location>
    <ligand>
        <name>ATP</name>
        <dbReference type="ChEBI" id="CHEBI:30616"/>
    </ligand>
</feature>
<comment type="similarity">
    <text evidence="9">Belongs to the MurCDEF family. Mpl subfamily.</text>
</comment>
<evidence type="ECO:0000256" key="2">
    <source>
        <dbReference type="ARBA" id="ARBA00022618"/>
    </source>
</evidence>
<evidence type="ECO:0000256" key="9">
    <source>
        <dbReference type="HAMAP-Rule" id="MF_02020"/>
    </source>
</evidence>
<sequence>MHIHIVGICGTFMGGVAAIAQQLGHKVTGSDASVYPPMSTQLENLGIELMEGYAEANLNPVPDLVVIGNALSRGNEEVEAVLRERLPYVSGAQWLHDNILTQRWVLAVAGTHGKTTTASMLAWILEDNGYNPGFMIGGVPGNFSVSARLTDSDFFVIEADEYDTAFFDKRSKFVHYAPDTLVLNNLEFDHADIFDDLAAIKRQFSHLLRVVPDSGQVIYPTEDTALNEVVDGGCWSDKVQLGKEWSTKLNNEDGTSFEVMHEGDGVATVEWSLLGEHNVNNAMMAIIAARHVGIPAEQSADSLSRFQSPKRRMELIGEHNRIKVYDDFAHHPSAIKTTLSGLRSHLPRSRIIAVLEPRSNTMKMGVHANAMEEALRAADDVFVLQPDGLKWELARVLPNAHVFTSTEQLLEGLLHEVQPEDSVVIMSNGSFDGLHRRFLSALQQSQEAQ</sequence>
<keyword evidence="1 9" id="KW-0436">Ligase</keyword>
<dbReference type="InterPro" id="IPR005757">
    <property type="entry name" value="Mpl"/>
</dbReference>
<dbReference type="InterPro" id="IPR013221">
    <property type="entry name" value="Mur_ligase_cen"/>
</dbReference>
<name>A0ABM6LR29_9GAMM</name>
<feature type="domain" description="Mur ligase central" evidence="12">
    <location>
        <begin position="108"/>
        <end position="289"/>
    </location>
</feature>
<gene>
    <name evidence="9 13" type="primary">mpl</name>
    <name evidence="13" type="ORF">CEW91_01820</name>
</gene>
<comment type="pathway">
    <text evidence="9">Cell wall biogenesis; peptidoglycan recycling.</text>
</comment>
<protein>
    <recommendedName>
        <fullName evidence="9">UDP-N-acetylmuramate--L-alanyl-gamma-D-glutamyl-meso-2,6-diaminoheptandioate ligase</fullName>
        <ecNumber evidence="9">6.3.2.45</ecNumber>
    </recommendedName>
    <alternativeName>
        <fullName evidence="9">Murein peptide ligase</fullName>
    </alternativeName>
    <alternativeName>
        <fullName evidence="9">UDP-N-acetylmuramate:L-alanyl-gamma-D-glutamyl-meso-diaminopimelate ligase</fullName>
    </alternativeName>
</protein>
<comment type="catalytic activity">
    <reaction evidence="9">
        <text>UDP-N-acetyl-alpha-D-muramate + L-alanyl-gamma-D-glutamyl-meso-2,6-diaminopimelate + ATP = UDP-N-acetyl-alpha-D-muramoyl-L-alanyl-gamma-D-glutamyl-meso-2,6-diaminopimelate + ADP + phosphate + H(+)</text>
        <dbReference type="Rhea" id="RHEA:29563"/>
        <dbReference type="ChEBI" id="CHEBI:15378"/>
        <dbReference type="ChEBI" id="CHEBI:30616"/>
        <dbReference type="ChEBI" id="CHEBI:43474"/>
        <dbReference type="ChEBI" id="CHEBI:61401"/>
        <dbReference type="ChEBI" id="CHEBI:70757"/>
        <dbReference type="ChEBI" id="CHEBI:83905"/>
        <dbReference type="ChEBI" id="CHEBI:456216"/>
        <dbReference type="EC" id="6.3.2.45"/>
    </reaction>
</comment>
<dbReference type="EC" id="6.3.2.45" evidence="9"/>
<evidence type="ECO:0000256" key="8">
    <source>
        <dbReference type="ARBA" id="ARBA00023316"/>
    </source>
</evidence>
<dbReference type="RefSeq" id="WP_088767418.1">
    <property type="nucleotide sequence ID" value="NZ_CP022133.1"/>
</dbReference>
<organism evidence="13 14">
    <name type="scientific">Idiomarina piscisalsi</name>
    <dbReference type="NCBI Taxonomy" id="1096243"/>
    <lineage>
        <taxon>Bacteria</taxon>
        <taxon>Pseudomonadati</taxon>
        <taxon>Pseudomonadota</taxon>
        <taxon>Gammaproteobacteria</taxon>
        <taxon>Alteromonadales</taxon>
        <taxon>Idiomarinaceae</taxon>
        <taxon>Idiomarina</taxon>
    </lineage>
</organism>
<evidence type="ECO:0000256" key="4">
    <source>
        <dbReference type="ARBA" id="ARBA00022840"/>
    </source>
</evidence>
<keyword evidence="3 9" id="KW-0547">Nucleotide-binding</keyword>
<keyword evidence="5 9" id="KW-0133">Cell shape</keyword>
<keyword evidence="2 9" id="KW-0132">Cell division</keyword>
<dbReference type="HAMAP" id="MF_02020">
    <property type="entry name" value="Mpl"/>
    <property type="match status" value="1"/>
</dbReference>
<dbReference type="Pfam" id="PF02875">
    <property type="entry name" value="Mur_ligase_C"/>
    <property type="match status" value="1"/>
</dbReference>
<evidence type="ECO:0000313" key="13">
    <source>
        <dbReference type="EMBL" id="ASG64967.1"/>
    </source>
</evidence>
<keyword evidence="6 9" id="KW-0573">Peptidoglycan synthesis</keyword>
<evidence type="ECO:0000259" key="12">
    <source>
        <dbReference type="Pfam" id="PF08245"/>
    </source>
</evidence>
<dbReference type="PANTHER" id="PTHR43445:SF5">
    <property type="entry name" value="UDP-N-ACETYLMURAMATE--L-ALANYL-GAMMA-D-GLUTAMYL-MESO-2,6-DIAMINOHEPTANDIOATE LIGASE"/>
    <property type="match status" value="1"/>
</dbReference>
<feature type="domain" description="Mur ligase N-terminal catalytic" evidence="10">
    <location>
        <begin position="2"/>
        <end position="98"/>
    </location>
</feature>
<keyword evidence="8 9" id="KW-0961">Cell wall biogenesis/degradation</keyword>
<reference evidence="13 14" key="1">
    <citation type="submission" date="2017-06" db="EMBL/GenBank/DDBJ databases">
        <title>Complete genome sequence of Idiomarina piscisalsi strain 10PY1A isolated from soil of Soudi Arabia.</title>
        <authorList>
            <person name="Kim M.-C."/>
            <person name="Jung B.K."/>
            <person name="Budiyanto F."/>
            <person name="Nzila A."/>
            <person name="Shin J.-H."/>
        </authorList>
    </citation>
    <scope>NUCLEOTIDE SEQUENCE [LARGE SCALE GENOMIC DNA]</scope>
    <source>
        <strain evidence="13 14">10PY1A</strain>
    </source>
</reference>
<keyword evidence="7 9" id="KW-0131">Cell cycle</keyword>
<evidence type="ECO:0000256" key="5">
    <source>
        <dbReference type="ARBA" id="ARBA00022960"/>
    </source>
</evidence>
<dbReference type="SUPFAM" id="SSF53244">
    <property type="entry name" value="MurD-like peptide ligases, peptide-binding domain"/>
    <property type="match status" value="1"/>
</dbReference>
<evidence type="ECO:0000259" key="10">
    <source>
        <dbReference type="Pfam" id="PF01225"/>
    </source>
</evidence>
<dbReference type="InterPro" id="IPR036565">
    <property type="entry name" value="Mur-like_cat_sf"/>
</dbReference>
<keyword evidence="9" id="KW-0460">Magnesium</keyword>
<dbReference type="PANTHER" id="PTHR43445">
    <property type="entry name" value="UDP-N-ACETYLMURAMATE--L-ALANINE LIGASE-RELATED"/>
    <property type="match status" value="1"/>
</dbReference>
<comment type="cofactor">
    <cofactor evidence="9">
        <name>Mg(2+)</name>
        <dbReference type="ChEBI" id="CHEBI:18420"/>
    </cofactor>
</comment>
<dbReference type="InterPro" id="IPR050061">
    <property type="entry name" value="MurCDEF_pg_biosynth"/>
</dbReference>
<dbReference type="Gene3D" id="3.40.1190.10">
    <property type="entry name" value="Mur-like, catalytic domain"/>
    <property type="match status" value="1"/>
</dbReference>